<dbReference type="EMBL" id="VSRR010019238">
    <property type="protein sequence ID" value="MPC62045.1"/>
    <property type="molecule type" value="Genomic_DNA"/>
</dbReference>
<name>A0A5B7GXC1_PORTR</name>
<accession>A0A5B7GXC1</accession>
<evidence type="ECO:0000313" key="2">
    <source>
        <dbReference type="Proteomes" id="UP000324222"/>
    </source>
</evidence>
<gene>
    <name evidence="1" type="ORF">E2C01_056125</name>
</gene>
<dbReference type="Proteomes" id="UP000324222">
    <property type="component" value="Unassembled WGS sequence"/>
</dbReference>
<reference evidence="1 2" key="1">
    <citation type="submission" date="2019-05" db="EMBL/GenBank/DDBJ databases">
        <title>Another draft genome of Portunus trituberculatus and its Hox gene families provides insights of decapod evolution.</title>
        <authorList>
            <person name="Jeong J.-H."/>
            <person name="Song I."/>
            <person name="Kim S."/>
            <person name="Choi T."/>
            <person name="Kim D."/>
            <person name="Ryu S."/>
            <person name="Kim W."/>
        </authorList>
    </citation>
    <scope>NUCLEOTIDE SEQUENCE [LARGE SCALE GENOMIC DNA]</scope>
    <source>
        <tissue evidence="1">Muscle</tissue>
    </source>
</reference>
<proteinExistence type="predicted"/>
<protein>
    <submittedName>
        <fullName evidence="1">Uncharacterized protein</fullName>
    </submittedName>
</protein>
<evidence type="ECO:0000313" key="1">
    <source>
        <dbReference type="EMBL" id="MPC62045.1"/>
    </source>
</evidence>
<comment type="caution">
    <text evidence="1">The sequence shown here is derived from an EMBL/GenBank/DDBJ whole genome shotgun (WGS) entry which is preliminary data.</text>
</comment>
<organism evidence="1 2">
    <name type="scientific">Portunus trituberculatus</name>
    <name type="common">Swimming crab</name>
    <name type="synonym">Neptunus trituberculatus</name>
    <dbReference type="NCBI Taxonomy" id="210409"/>
    <lineage>
        <taxon>Eukaryota</taxon>
        <taxon>Metazoa</taxon>
        <taxon>Ecdysozoa</taxon>
        <taxon>Arthropoda</taxon>
        <taxon>Crustacea</taxon>
        <taxon>Multicrustacea</taxon>
        <taxon>Malacostraca</taxon>
        <taxon>Eumalacostraca</taxon>
        <taxon>Eucarida</taxon>
        <taxon>Decapoda</taxon>
        <taxon>Pleocyemata</taxon>
        <taxon>Brachyura</taxon>
        <taxon>Eubrachyura</taxon>
        <taxon>Portunoidea</taxon>
        <taxon>Portunidae</taxon>
        <taxon>Portuninae</taxon>
        <taxon>Portunus</taxon>
    </lineage>
</organism>
<sequence>MKVTGGPVREKHGLYLGDGMVYDQKVLPTPLEFRIDCTPTVSSTSANEFGQNPPLSSLVSVLVWLKKKHLGLFPGVYCEIQGLLKLGGLVVSVMRLE</sequence>
<dbReference type="AlphaFoldDB" id="A0A5B7GXC1"/>
<keyword evidence="2" id="KW-1185">Reference proteome</keyword>